<name>A0ABQ4TUB4_9HYPH</name>
<accession>A0ABQ4TUB4</accession>
<dbReference type="SUPFAM" id="SSF51161">
    <property type="entry name" value="Trimeric LpxA-like enzymes"/>
    <property type="match status" value="1"/>
</dbReference>
<proteinExistence type="inferred from homology"/>
<dbReference type="PANTHER" id="PTHR43300:SF11">
    <property type="entry name" value="ACETYLTRANSFERASE RV3034C-RELATED"/>
    <property type="match status" value="1"/>
</dbReference>
<reference evidence="3" key="1">
    <citation type="journal article" date="2021" name="Front. Microbiol.">
        <title>Comprehensive Comparative Genomics and Phenotyping of Methylobacterium Species.</title>
        <authorList>
            <person name="Alessa O."/>
            <person name="Ogura Y."/>
            <person name="Fujitani Y."/>
            <person name="Takami H."/>
            <person name="Hayashi T."/>
            <person name="Sahin N."/>
            <person name="Tani A."/>
        </authorList>
    </citation>
    <scope>NUCLEOTIDE SEQUENCE</scope>
    <source>
        <strain evidence="3">DSM 23632</strain>
    </source>
</reference>
<dbReference type="PANTHER" id="PTHR43300">
    <property type="entry name" value="ACETYLTRANSFERASE"/>
    <property type="match status" value="1"/>
</dbReference>
<sequence length="306" mass="33573">MTGSNVLPLVPTKAASPERGGDPSAVAPGRDRPSVQNASGDDRGARALRATAFSAVTPPPGDVRATCDGPDLSDPGLRRSRRLRFLLALLGRRLPSRWIWRLRNWEGGAAYSYTLREVLWDRNRVSVGAYTYGNLLYPTWHLREGLRIGRYVSMAQSASWSFNHPIDRISASPAFYEGVYGAFDNMPRPAPELEIGHDAWIGEYVVITPGCRRIGIGAVIGAGAVVTRDVPDFAVAVGVPARVVRYRFPEAVRQRLLDARWWELSMADLERWRDAMRISADDPEALRALGEIAALRRPAGDAGASG</sequence>
<dbReference type="EMBL" id="BPRB01000055">
    <property type="protein sequence ID" value="GJE58873.1"/>
    <property type="molecule type" value="Genomic_DNA"/>
</dbReference>
<dbReference type="InterPro" id="IPR011004">
    <property type="entry name" value="Trimer_LpxA-like_sf"/>
</dbReference>
<evidence type="ECO:0000256" key="2">
    <source>
        <dbReference type="SAM" id="MobiDB-lite"/>
    </source>
</evidence>
<evidence type="ECO:0000256" key="1">
    <source>
        <dbReference type="ARBA" id="ARBA00007274"/>
    </source>
</evidence>
<dbReference type="Proteomes" id="UP001055057">
    <property type="component" value="Unassembled WGS sequence"/>
</dbReference>
<gene>
    <name evidence="3" type="primary">dapH_2</name>
    <name evidence="3" type="ORF">MPOCJGCO_0958</name>
</gene>
<reference evidence="3" key="2">
    <citation type="submission" date="2021-08" db="EMBL/GenBank/DDBJ databases">
        <authorList>
            <person name="Tani A."/>
            <person name="Ola A."/>
            <person name="Ogura Y."/>
            <person name="Katsura K."/>
            <person name="Hayashi T."/>
        </authorList>
    </citation>
    <scope>NUCLEOTIDE SEQUENCE</scope>
    <source>
        <strain evidence="3">DSM 23632</strain>
    </source>
</reference>
<protein>
    <submittedName>
        <fullName evidence="3">2,3,4,5-tetrahydropyridine-2,6-dicarboxylate N-acetyltransferase</fullName>
    </submittedName>
</protein>
<dbReference type="CDD" id="cd03349">
    <property type="entry name" value="LbH_XAT"/>
    <property type="match status" value="1"/>
</dbReference>
<comment type="similarity">
    <text evidence="1">Belongs to the transferase hexapeptide repeat family.</text>
</comment>
<comment type="caution">
    <text evidence="3">The sequence shown here is derived from an EMBL/GenBank/DDBJ whole genome shotgun (WGS) entry which is preliminary data.</text>
</comment>
<feature type="region of interest" description="Disordered" evidence="2">
    <location>
        <begin position="1"/>
        <end position="43"/>
    </location>
</feature>
<organism evidence="3 4">
    <name type="scientific">Methylobacterium trifolii</name>
    <dbReference type="NCBI Taxonomy" id="1003092"/>
    <lineage>
        <taxon>Bacteria</taxon>
        <taxon>Pseudomonadati</taxon>
        <taxon>Pseudomonadota</taxon>
        <taxon>Alphaproteobacteria</taxon>
        <taxon>Hyphomicrobiales</taxon>
        <taxon>Methylobacteriaceae</taxon>
        <taxon>Methylobacterium</taxon>
    </lineage>
</organism>
<evidence type="ECO:0000313" key="3">
    <source>
        <dbReference type="EMBL" id="GJE58873.1"/>
    </source>
</evidence>
<evidence type="ECO:0000313" key="4">
    <source>
        <dbReference type="Proteomes" id="UP001055057"/>
    </source>
</evidence>
<keyword evidence="4" id="KW-1185">Reference proteome</keyword>
<dbReference type="Gene3D" id="2.160.10.10">
    <property type="entry name" value="Hexapeptide repeat proteins"/>
    <property type="match status" value="1"/>
</dbReference>
<dbReference type="InterPro" id="IPR050179">
    <property type="entry name" value="Trans_hexapeptide_repeat"/>
</dbReference>